<dbReference type="STRING" id="2018661.A0A2A2KTK4"/>
<protein>
    <recommendedName>
        <fullName evidence="4">RPA43 OB domain-containing protein</fullName>
    </recommendedName>
</protein>
<reference evidence="2 3" key="1">
    <citation type="journal article" date="2017" name="Curr. Biol.">
        <title>Genome architecture and evolution of a unichromosomal asexual nematode.</title>
        <authorList>
            <person name="Fradin H."/>
            <person name="Zegar C."/>
            <person name="Gutwein M."/>
            <person name="Lucas J."/>
            <person name="Kovtun M."/>
            <person name="Corcoran D."/>
            <person name="Baugh L.R."/>
            <person name="Kiontke K."/>
            <person name="Gunsalus K."/>
            <person name="Fitch D.H."/>
            <person name="Piano F."/>
        </authorList>
    </citation>
    <scope>NUCLEOTIDE SEQUENCE [LARGE SCALE GENOMIC DNA]</scope>
    <source>
        <strain evidence="2">PF1309</strain>
    </source>
</reference>
<dbReference type="OrthoDB" id="10250504at2759"/>
<organism evidence="2 3">
    <name type="scientific">Diploscapter pachys</name>
    <dbReference type="NCBI Taxonomy" id="2018661"/>
    <lineage>
        <taxon>Eukaryota</taxon>
        <taxon>Metazoa</taxon>
        <taxon>Ecdysozoa</taxon>
        <taxon>Nematoda</taxon>
        <taxon>Chromadorea</taxon>
        <taxon>Rhabditida</taxon>
        <taxon>Rhabditina</taxon>
        <taxon>Rhabditomorpha</taxon>
        <taxon>Rhabditoidea</taxon>
        <taxon>Rhabditidae</taxon>
        <taxon>Diploscapter</taxon>
    </lineage>
</organism>
<evidence type="ECO:0008006" key="4">
    <source>
        <dbReference type="Google" id="ProtNLM"/>
    </source>
</evidence>
<feature type="region of interest" description="Disordered" evidence="1">
    <location>
        <begin position="355"/>
        <end position="455"/>
    </location>
</feature>
<dbReference type="Proteomes" id="UP000218231">
    <property type="component" value="Unassembled WGS sequence"/>
</dbReference>
<feature type="compositionally biased region" description="Acidic residues" evidence="1">
    <location>
        <begin position="97"/>
        <end position="110"/>
    </location>
</feature>
<evidence type="ECO:0000256" key="1">
    <source>
        <dbReference type="SAM" id="MobiDB-lite"/>
    </source>
</evidence>
<comment type="caution">
    <text evidence="2">The sequence shown here is derived from an EMBL/GenBank/DDBJ whole genome shotgun (WGS) entry which is preliminary data.</text>
</comment>
<feature type="compositionally biased region" description="Polar residues" evidence="1">
    <location>
        <begin position="48"/>
        <end position="66"/>
    </location>
</feature>
<gene>
    <name evidence="2" type="ORF">WR25_22894</name>
</gene>
<dbReference type="EMBL" id="LIAE01007738">
    <property type="protein sequence ID" value="PAV77272.1"/>
    <property type="molecule type" value="Genomic_DNA"/>
</dbReference>
<evidence type="ECO:0000313" key="3">
    <source>
        <dbReference type="Proteomes" id="UP000218231"/>
    </source>
</evidence>
<name>A0A2A2KTK4_9BILA</name>
<feature type="compositionally biased region" description="Basic and acidic residues" evidence="1">
    <location>
        <begin position="355"/>
        <end position="383"/>
    </location>
</feature>
<evidence type="ECO:0000313" key="2">
    <source>
        <dbReference type="EMBL" id="PAV77272.1"/>
    </source>
</evidence>
<keyword evidence="3" id="KW-1185">Reference proteome</keyword>
<proteinExistence type="predicted"/>
<feature type="compositionally biased region" description="Acidic residues" evidence="1">
    <location>
        <begin position="443"/>
        <end position="455"/>
    </location>
</feature>
<sequence length="455" mass="52247">MKKEEFFSDGSTPGDAEEMQRNEKRKKRKSKALEGENGDEENPFEDQSYLQSMVDVQQRRSINMEYSESPLVSDVPLSEFSSSKEKKKGKKRKHDEAEAEEMEEESEQADGENQKEAKKQIATWNKRTRVLDDDTTIETRRIKTTTRKFDKIKDKHPIMLFEDAVELIKSTPMCGIKIVREQRHLSMPMHLTGENFHKAVNYILQNSVGKFRRQALGVVLSIGAVNRVTNGLLIDEQMSYHTDVLVTMAIFRPSKGHHYEAVVTHVSHDFFSALILNVIAIKVPITNAVKKSLKNHQLQINDKVLVSYKQSTVNRGMCLLQGEWVKLKEKGIPPTEEEIEEAELEFSHLEEKIKSPVKNKNKEAEKVQERFTEPANKRVRFADTDSETLVTPTDDDTDDSRTKKIAKQKRKEKEEETSPAPRKKKQKETNFAGMKLKVPEITSIDDVDLDDDSDI</sequence>
<accession>A0A2A2KTK4</accession>
<dbReference type="AlphaFoldDB" id="A0A2A2KTK4"/>
<feature type="region of interest" description="Disordered" evidence="1">
    <location>
        <begin position="1"/>
        <end position="120"/>
    </location>
</feature>